<protein>
    <submittedName>
        <fullName evidence="1">Uncharacterized protein</fullName>
    </submittedName>
</protein>
<name>A0A139I3H0_9PEZI</name>
<dbReference type="AlphaFoldDB" id="A0A139I3H0"/>
<accession>A0A139I3H0</accession>
<dbReference type="EMBL" id="LFZO01000360">
    <property type="protein sequence ID" value="KXT09248.1"/>
    <property type="molecule type" value="Genomic_DNA"/>
</dbReference>
<comment type="caution">
    <text evidence="1">The sequence shown here is derived from an EMBL/GenBank/DDBJ whole genome shotgun (WGS) entry which is preliminary data.</text>
</comment>
<evidence type="ECO:0000313" key="1">
    <source>
        <dbReference type="EMBL" id="KXT09248.1"/>
    </source>
</evidence>
<organism evidence="1 2">
    <name type="scientific">Pseudocercospora musae</name>
    <dbReference type="NCBI Taxonomy" id="113226"/>
    <lineage>
        <taxon>Eukaryota</taxon>
        <taxon>Fungi</taxon>
        <taxon>Dikarya</taxon>
        <taxon>Ascomycota</taxon>
        <taxon>Pezizomycotina</taxon>
        <taxon>Dothideomycetes</taxon>
        <taxon>Dothideomycetidae</taxon>
        <taxon>Mycosphaerellales</taxon>
        <taxon>Mycosphaerellaceae</taxon>
        <taxon>Pseudocercospora</taxon>
    </lineage>
</organism>
<reference evidence="1 2" key="1">
    <citation type="submission" date="2015-07" db="EMBL/GenBank/DDBJ databases">
        <title>Comparative genomics of the Sigatoka disease complex on banana suggests a link between parallel evolutionary changes in Pseudocercospora fijiensis and Pseudocercospora eumusae and increased virulence on the banana host.</title>
        <authorList>
            <person name="Chang T.-C."/>
            <person name="Salvucci A."/>
            <person name="Crous P.W."/>
            <person name="Stergiopoulos I."/>
        </authorList>
    </citation>
    <scope>NUCLEOTIDE SEQUENCE [LARGE SCALE GENOMIC DNA]</scope>
    <source>
        <strain evidence="1 2">CBS 116634</strain>
    </source>
</reference>
<sequence length="374" mass="41643">MTYGEAVEIWRSSTSVSAFKRSRANGEQISTNFGVQKEDALSKRRSLPRAPFLAQPHHHHHHHRRVEVRSIDGDNNLWSVHEATGPPRERLYQLNSGLMDPRCYAEGELSLSLIYRAYPRVPIPLCPDIELGNFTAATVSTSDDTPTGPRLQAFLSSVQWHSRVTNSTSCSDAGIGYGFHLLHARQAPMSTAVDAFFGFGRIAGRCIPRPRPGQKEQCHDGQYGGTKEKRDNAPLAGGCAPSMYAHVNCVFTGKCVQHSLCLHALGESFDVKLAVIELHSEVVDVLIALSNSDHVYSLGWDGNGMKDPWPRVFWLQDLDYDTDYTNSRRLPKIGKPRAVRMLELICSLRLAGTTGMKSIVEDQFVELFSNRAQL</sequence>
<keyword evidence="2" id="KW-1185">Reference proteome</keyword>
<gene>
    <name evidence="1" type="ORF">AC579_6770</name>
</gene>
<proteinExistence type="predicted"/>
<evidence type="ECO:0000313" key="2">
    <source>
        <dbReference type="Proteomes" id="UP000073492"/>
    </source>
</evidence>
<dbReference type="Proteomes" id="UP000073492">
    <property type="component" value="Unassembled WGS sequence"/>
</dbReference>